<proteinExistence type="predicted"/>
<accession>A0ABM7VM96</accession>
<evidence type="ECO:0000259" key="2">
    <source>
        <dbReference type="Pfam" id="PF25583"/>
    </source>
</evidence>
<dbReference type="InterPro" id="IPR026881">
    <property type="entry name" value="WYL_dom"/>
</dbReference>
<feature type="domain" description="WCX" evidence="2">
    <location>
        <begin position="247"/>
        <end position="322"/>
    </location>
</feature>
<dbReference type="Pfam" id="PF13280">
    <property type="entry name" value="WYL"/>
    <property type="match status" value="1"/>
</dbReference>
<keyword evidence="3" id="KW-0614">Plasmid</keyword>
<dbReference type="PROSITE" id="PS52050">
    <property type="entry name" value="WYL"/>
    <property type="match status" value="1"/>
</dbReference>
<dbReference type="InterPro" id="IPR057727">
    <property type="entry name" value="WCX_dom"/>
</dbReference>
<sequence>MSINKIKRFQLIDEAIQSKVKYNFKELREFLNNRLDDAVSERTVKQDISDLKNGVFRDKMAPIKCNQKLGYHYTDANFSLFGGELSEMDKGEVKNVITMLSQYQQYEQFSSIKESIQLLSAQFDVALQAEKKQQKIFYDEQPLKGIGLIADLHKVLNEDGTIQLLYRTFDGEEYDALVHPYLLKQYNNRWFLIGMTDSDKELRVYPLDRIIQFEQKEYSLEYPPQYPNVSALYNLCVGVTIYKDTQPENVKLKFYGNRKHYVLTKQLHKTQEVIEDTEDYLIVQLRVYLNKELESKILEYGADVEVLEPEPLRESIKGLFEKAIKRYQ</sequence>
<reference evidence="3 4" key="1">
    <citation type="submission" date="2021-12" db="EMBL/GenBank/DDBJ databases">
        <title>Genome sequencing of bacteria with rrn-lacking chromosome and rrn-plasmid.</title>
        <authorList>
            <person name="Anda M."/>
            <person name="Iwasaki W."/>
        </authorList>
    </citation>
    <scope>NUCLEOTIDE SEQUENCE [LARGE SCALE GENOMIC DNA]</scope>
    <source>
        <strain evidence="3 4">NBRC 101262</strain>
        <plasmid evidence="3 4">pPP6</plasmid>
    </source>
</reference>
<keyword evidence="4" id="KW-1185">Reference proteome</keyword>
<dbReference type="EMBL" id="AP025298">
    <property type="protein sequence ID" value="BDD02087.1"/>
    <property type="molecule type" value="Genomic_DNA"/>
</dbReference>
<gene>
    <name evidence="3" type="ORF">PEPS_43670</name>
</gene>
<evidence type="ECO:0000313" key="3">
    <source>
        <dbReference type="EMBL" id="BDD02087.1"/>
    </source>
</evidence>
<feature type="domain" description="WYL" evidence="1">
    <location>
        <begin position="149"/>
        <end position="213"/>
    </location>
</feature>
<dbReference type="Pfam" id="PF25583">
    <property type="entry name" value="WCX"/>
    <property type="match status" value="1"/>
</dbReference>
<dbReference type="Proteomes" id="UP001354989">
    <property type="component" value="Plasmid pPP6"/>
</dbReference>
<evidence type="ECO:0000259" key="1">
    <source>
        <dbReference type="Pfam" id="PF13280"/>
    </source>
</evidence>
<dbReference type="RefSeq" id="WP_338399379.1">
    <property type="nucleotide sequence ID" value="NZ_AP025298.1"/>
</dbReference>
<geneLocation type="plasmid" evidence="3 4">
    <name>pPP6</name>
</geneLocation>
<protein>
    <submittedName>
        <fullName evidence="3">WYL domain-containing protein</fullName>
    </submittedName>
</protein>
<name>A0ABM7VM96_9BACT</name>
<dbReference type="PANTHER" id="PTHR34580:SF9">
    <property type="entry name" value="SLL5097 PROTEIN"/>
    <property type="match status" value="1"/>
</dbReference>
<evidence type="ECO:0000313" key="4">
    <source>
        <dbReference type="Proteomes" id="UP001354989"/>
    </source>
</evidence>
<organism evidence="3 4">
    <name type="scientific">Persicobacter psychrovividus</name>
    <dbReference type="NCBI Taxonomy" id="387638"/>
    <lineage>
        <taxon>Bacteria</taxon>
        <taxon>Pseudomonadati</taxon>
        <taxon>Bacteroidota</taxon>
        <taxon>Cytophagia</taxon>
        <taxon>Cytophagales</taxon>
        <taxon>Persicobacteraceae</taxon>
        <taxon>Persicobacter</taxon>
    </lineage>
</organism>
<dbReference type="PANTHER" id="PTHR34580">
    <property type="match status" value="1"/>
</dbReference>
<dbReference type="InterPro" id="IPR051534">
    <property type="entry name" value="CBASS_pafABC_assoc_protein"/>
</dbReference>